<dbReference type="RefSeq" id="XP_047758763.1">
    <property type="nucleotide sequence ID" value="XM_047903035.1"/>
</dbReference>
<organism evidence="1 2">
    <name type="scientific">Passalora fulva</name>
    <name type="common">Tomato leaf mold</name>
    <name type="synonym">Cladosporium fulvum</name>
    <dbReference type="NCBI Taxonomy" id="5499"/>
    <lineage>
        <taxon>Eukaryota</taxon>
        <taxon>Fungi</taxon>
        <taxon>Dikarya</taxon>
        <taxon>Ascomycota</taxon>
        <taxon>Pezizomycotina</taxon>
        <taxon>Dothideomycetes</taxon>
        <taxon>Dothideomycetidae</taxon>
        <taxon>Mycosphaerellales</taxon>
        <taxon>Mycosphaerellaceae</taxon>
        <taxon>Fulvia</taxon>
    </lineage>
</organism>
<dbReference type="GeneID" id="71983765"/>
<proteinExistence type="predicted"/>
<dbReference type="AlphaFoldDB" id="A0A9Q8LBK3"/>
<keyword evidence="2" id="KW-1185">Reference proteome</keyword>
<dbReference type="KEGG" id="ffu:CLAFUR5_03887"/>
<reference evidence="1" key="1">
    <citation type="submission" date="2021-12" db="EMBL/GenBank/DDBJ databases">
        <authorList>
            <person name="Zaccaron A."/>
            <person name="Stergiopoulos I."/>
        </authorList>
    </citation>
    <scope>NUCLEOTIDE SEQUENCE</scope>
    <source>
        <strain evidence="1">Race5_Kim</strain>
    </source>
</reference>
<accession>A0A9Q8LBK3</accession>
<gene>
    <name evidence="1" type="ORF">CLAFUR5_03887</name>
</gene>
<reference evidence="1" key="2">
    <citation type="journal article" date="2022" name="Microb. Genom.">
        <title>A chromosome-scale genome assembly of the tomato pathogen Cladosporium fulvum reveals a compartmentalized genome architecture and the presence of a dispensable chromosome.</title>
        <authorList>
            <person name="Zaccaron A.Z."/>
            <person name="Chen L.H."/>
            <person name="Samaras A."/>
            <person name="Stergiopoulos I."/>
        </authorList>
    </citation>
    <scope>NUCLEOTIDE SEQUENCE</scope>
    <source>
        <strain evidence="1">Race5_Kim</strain>
    </source>
</reference>
<protein>
    <submittedName>
        <fullName evidence="1">Uncharacterized protein</fullName>
    </submittedName>
</protein>
<dbReference type="Proteomes" id="UP000756132">
    <property type="component" value="Chromosome 2"/>
</dbReference>
<sequence>MLATRVSSGNGELLRCRSGYFDPLSSNGLSTENQSRHALIAGSAHCRSSPTRSDTTFRMSKYHPFATLHMDNEGPAFDALQQAPDHFRQDGGAAVYYRSLFRSTPPTLIESRRTWQI</sequence>
<name>A0A9Q8LBK3_PASFU</name>
<evidence type="ECO:0000313" key="1">
    <source>
        <dbReference type="EMBL" id="UJO14397.1"/>
    </source>
</evidence>
<dbReference type="EMBL" id="CP090164">
    <property type="protein sequence ID" value="UJO14397.1"/>
    <property type="molecule type" value="Genomic_DNA"/>
</dbReference>
<evidence type="ECO:0000313" key="2">
    <source>
        <dbReference type="Proteomes" id="UP000756132"/>
    </source>
</evidence>